<feature type="transmembrane region" description="Helical" evidence="9">
    <location>
        <begin position="27"/>
        <end position="45"/>
    </location>
</feature>
<evidence type="ECO:0000256" key="3">
    <source>
        <dbReference type="ARBA" id="ARBA00022448"/>
    </source>
</evidence>
<dbReference type="InterPro" id="IPR050173">
    <property type="entry name" value="ABC_transporter_C-like"/>
</dbReference>
<comment type="caution">
    <text evidence="11">The sequence shown here is derived from an EMBL/GenBank/DDBJ whole genome shotgun (WGS) entry which is preliminary data.</text>
</comment>
<dbReference type="PANTHER" id="PTHR24223">
    <property type="entry name" value="ATP-BINDING CASSETTE SUB-FAMILY C"/>
    <property type="match status" value="1"/>
</dbReference>
<evidence type="ECO:0000256" key="1">
    <source>
        <dbReference type="ARBA" id="ARBA00004141"/>
    </source>
</evidence>
<evidence type="ECO:0000259" key="10">
    <source>
        <dbReference type="PROSITE" id="PS50929"/>
    </source>
</evidence>
<evidence type="ECO:0000256" key="2">
    <source>
        <dbReference type="ARBA" id="ARBA00009726"/>
    </source>
</evidence>
<dbReference type="PANTHER" id="PTHR24223:SF456">
    <property type="entry name" value="MULTIDRUG RESISTANCE-ASSOCIATED PROTEIN LETHAL(2)03659"/>
    <property type="match status" value="1"/>
</dbReference>
<organism evidence="11 12">
    <name type="scientific">Aspergillus cristatus</name>
    <name type="common">Chinese Fuzhuan brick tea-fermentation fungus</name>
    <name type="synonym">Eurotium cristatum</name>
    <dbReference type="NCBI Taxonomy" id="573508"/>
    <lineage>
        <taxon>Eukaryota</taxon>
        <taxon>Fungi</taxon>
        <taxon>Dikarya</taxon>
        <taxon>Ascomycota</taxon>
        <taxon>Pezizomycotina</taxon>
        <taxon>Eurotiomycetes</taxon>
        <taxon>Eurotiomycetidae</taxon>
        <taxon>Eurotiales</taxon>
        <taxon>Aspergillaceae</taxon>
        <taxon>Aspergillus</taxon>
        <taxon>Aspergillus subgen. Aspergillus</taxon>
    </lineage>
</organism>
<dbReference type="InterPro" id="IPR036640">
    <property type="entry name" value="ABC1_TM_sf"/>
</dbReference>
<dbReference type="GO" id="GO:0140359">
    <property type="term" value="F:ABC-type transporter activity"/>
    <property type="evidence" value="ECO:0007669"/>
    <property type="project" value="InterPro"/>
</dbReference>
<name>A0A1E3BGY3_ASPCR</name>
<keyword evidence="7 9" id="KW-1133">Transmembrane helix</keyword>
<gene>
    <name evidence="11" type="ORF">SI65_03267</name>
</gene>
<protein>
    <recommendedName>
        <fullName evidence="10">ABC transmembrane type-1 domain-containing protein</fullName>
    </recommendedName>
</protein>
<evidence type="ECO:0000256" key="6">
    <source>
        <dbReference type="ARBA" id="ARBA00022840"/>
    </source>
</evidence>
<sequence>MDDANGPLSPTNIVSVDVKNVADFFCWRSLLAGFVVLLLLTASNVHTVRKYTNKQESVMEYRDRKLRMVTEVFQGIRQVKSSALEGKWEKAINQVRDREMRGQWAVCFWQIALISIFFICPIMLSATCLSVYVIVYGTLSAATAFTAIAVLNAAEVSMTILSDIISTLLSASVSIKRIHSYLTLSE</sequence>
<reference evidence="11 12" key="1">
    <citation type="journal article" date="2016" name="BMC Genomics">
        <title>Comparative genomic and transcriptomic analyses of the Fuzhuan brick tea-fermentation fungus Aspergillus cristatus.</title>
        <authorList>
            <person name="Ge Y."/>
            <person name="Wang Y."/>
            <person name="Liu Y."/>
            <person name="Tan Y."/>
            <person name="Ren X."/>
            <person name="Zhang X."/>
            <person name="Hyde K.D."/>
            <person name="Liu Y."/>
            <person name="Liu Z."/>
        </authorList>
    </citation>
    <scope>NUCLEOTIDE SEQUENCE [LARGE SCALE GENOMIC DNA]</scope>
    <source>
        <strain evidence="11 12">GZAAS20.1005</strain>
    </source>
</reference>
<keyword evidence="12" id="KW-1185">Reference proteome</keyword>
<dbReference type="Gene3D" id="1.20.1560.10">
    <property type="entry name" value="ABC transporter type 1, transmembrane domain"/>
    <property type="match status" value="1"/>
</dbReference>
<dbReference type="GO" id="GO:0016020">
    <property type="term" value="C:membrane"/>
    <property type="evidence" value="ECO:0007669"/>
    <property type="project" value="UniProtKB-SubCell"/>
</dbReference>
<dbReference type="VEuPathDB" id="FungiDB:SI65_03267"/>
<dbReference type="OrthoDB" id="6500128at2759"/>
<dbReference type="Proteomes" id="UP000094569">
    <property type="component" value="Unassembled WGS sequence"/>
</dbReference>
<evidence type="ECO:0000256" key="8">
    <source>
        <dbReference type="ARBA" id="ARBA00023136"/>
    </source>
</evidence>
<dbReference type="Pfam" id="PF00664">
    <property type="entry name" value="ABC_membrane"/>
    <property type="match status" value="1"/>
</dbReference>
<comment type="similarity">
    <text evidence="2">Belongs to the ABC transporter superfamily. ABCC family. Conjugate transporter (TC 3.A.1.208) subfamily.</text>
</comment>
<feature type="transmembrane region" description="Helical" evidence="9">
    <location>
        <begin position="104"/>
        <end position="124"/>
    </location>
</feature>
<keyword evidence="3" id="KW-0813">Transport</keyword>
<evidence type="ECO:0000313" key="11">
    <source>
        <dbReference type="EMBL" id="ODM20214.1"/>
    </source>
</evidence>
<proteinExistence type="inferred from homology"/>
<dbReference type="InterPro" id="IPR011527">
    <property type="entry name" value="ABC1_TM_dom"/>
</dbReference>
<evidence type="ECO:0000256" key="5">
    <source>
        <dbReference type="ARBA" id="ARBA00022741"/>
    </source>
</evidence>
<dbReference type="GO" id="GO:0005524">
    <property type="term" value="F:ATP binding"/>
    <property type="evidence" value="ECO:0007669"/>
    <property type="project" value="UniProtKB-KW"/>
</dbReference>
<dbReference type="AlphaFoldDB" id="A0A1E3BGY3"/>
<dbReference type="SUPFAM" id="SSF90123">
    <property type="entry name" value="ABC transporter transmembrane region"/>
    <property type="match status" value="1"/>
</dbReference>
<dbReference type="PROSITE" id="PS50929">
    <property type="entry name" value="ABC_TM1F"/>
    <property type="match status" value="1"/>
</dbReference>
<keyword evidence="4 9" id="KW-0812">Transmembrane</keyword>
<comment type="subcellular location">
    <subcellularLocation>
        <location evidence="1">Membrane</location>
        <topology evidence="1">Multi-pass membrane protein</topology>
    </subcellularLocation>
</comment>
<feature type="transmembrane region" description="Helical" evidence="9">
    <location>
        <begin position="130"/>
        <end position="151"/>
    </location>
</feature>
<evidence type="ECO:0000256" key="7">
    <source>
        <dbReference type="ARBA" id="ARBA00022989"/>
    </source>
</evidence>
<dbReference type="EMBL" id="JXNT01000003">
    <property type="protein sequence ID" value="ODM20214.1"/>
    <property type="molecule type" value="Genomic_DNA"/>
</dbReference>
<accession>A0A1E3BGY3</accession>
<evidence type="ECO:0000256" key="4">
    <source>
        <dbReference type="ARBA" id="ARBA00022692"/>
    </source>
</evidence>
<dbReference type="STRING" id="573508.A0A1E3BGY3"/>
<keyword evidence="6" id="KW-0067">ATP-binding</keyword>
<evidence type="ECO:0000256" key="9">
    <source>
        <dbReference type="SAM" id="Phobius"/>
    </source>
</evidence>
<keyword evidence="5" id="KW-0547">Nucleotide-binding</keyword>
<evidence type="ECO:0000313" key="12">
    <source>
        <dbReference type="Proteomes" id="UP000094569"/>
    </source>
</evidence>
<keyword evidence="8 9" id="KW-0472">Membrane</keyword>
<feature type="domain" description="ABC transmembrane type-1" evidence="10">
    <location>
        <begin position="24"/>
        <end position="170"/>
    </location>
</feature>